<evidence type="ECO:0000256" key="4">
    <source>
        <dbReference type="ARBA" id="ARBA00057191"/>
    </source>
</evidence>
<dbReference type="PANTHER" id="PTHR10943:SF1">
    <property type="entry name" value="26S PROTEASOME NON-ATPASE REGULATORY SUBUNIT 2"/>
    <property type="match status" value="1"/>
</dbReference>
<dbReference type="GO" id="GO:0034515">
    <property type="term" value="C:proteasome storage granule"/>
    <property type="evidence" value="ECO:0007669"/>
    <property type="project" value="TreeGrafter"/>
</dbReference>
<evidence type="ECO:0000259" key="8">
    <source>
        <dbReference type="Pfam" id="PF18051"/>
    </source>
</evidence>
<feature type="region of interest" description="Disordered" evidence="5">
    <location>
        <begin position="1"/>
        <end position="53"/>
    </location>
</feature>
<feature type="domain" description="26S proteasome non-ATPase regulatory subunit RPN1 C-terminal" evidence="8">
    <location>
        <begin position="858"/>
        <end position="908"/>
    </location>
</feature>
<dbReference type="Gene3D" id="1.25.10.10">
    <property type="entry name" value="Leucine-rich Repeat Variant"/>
    <property type="match status" value="1"/>
</dbReference>
<feature type="region of interest" description="Disordered" evidence="5">
    <location>
        <begin position="931"/>
        <end position="951"/>
    </location>
</feature>
<dbReference type="GO" id="GO:0008540">
    <property type="term" value="C:proteasome regulatory particle, base subcomplex"/>
    <property type="evidence" value="ECO:0007669"/>
    <property type="project" value="TreeGrafter"/>
</dbReference>
<evidence type="ECO:0000256" key="5">
    <source>
        <dbReference type="SAM" id="MobiDB-lite"/>
    </source>
</evidence>
<dbReference type="FunCoup" id="A0A1Z5SPI6">
    <property type="interactions" value="2583"/>
</dbReference>
<sequence>MANDEPKAQDKGKGKAEEKQVNGASKDGQKDGKKKEGELEINPEEELSEEDQKLKEELDMLVERLTENDKSLYKPALEAIKTNIKTSTSSMTAVPKPLKFLRPHYEKLCETYEKWPDSEEKRSLADTLSVLGMTYSDDEERRDTLKYRLLAPSEGIGSWGHEYMRHLALEIGSEYQHRLDEEQDTEDLAQLTRTLVPFYLAHNAEADAVDILSELEMIDEIKEYLDENTYSRVCLYMVSMVPLLTYPDNDRFVRTAHDIYVHYKQLTQAMSLAIKLNDMDLIKADFAATKDKALKRQLAFILGRQRICLDLEGEDAEDPELQDCINNTKLPEHFKALAKELNILDPKVPEDIYKSHLESSRTAGMTNTDSARHNLASAFVNAFVNAGFGEDKLMLVEGGVKQSWIWKVKEDGMISTAASAGMLMLWDVEMGLDKMDAYTYVPEDQIKAGAALGMGVMNSGVRLDSDPTMALLGDLEGKSVAHKMASIMGLGLAYAGSQKEDLLELLLPYVSDTSVDMQLSAMAALSLGLIFVGSAQSDVSEAIIQTFLDEDRTNQLKDKWTRFMTLGLALLFFGQQEEVDVVLETLKAIDHPMSKPASVLAEICAWTGTGAVLKLQQLLHICNEHIEEKEEKEDDDKKDEGEEKRDLSGDMLVQAYAVIGLSLVAMGEEVGQDMVLRQFGHLMHYGEANIRKAVPLAMGLISPSNPQMKVYDTLSRYSHDNDIDVAVNAIFAMGILGAGTNNARLAQLLRQLASYYHRDANALFMVRIAQGLLHMGKGTMSINPFHTDRSVMSRVGAAGLLTVAVSLIDNPKAFILGDHHYLLYFLVTAMHPRFLITLDEDLKPVQVNVRVGQAVDVVGQAGRPKTITGWQTQSTPVLLGYGERAELEDEEWICMANVMEGICILRKRNYESEMPTFTTDVRMNKPIEIFSSSSGHAKDESQAKGSGGGGPCEAVWWVKGDTMVQWRMKGEAFIVGEDIEGEGEQSKESSGVRTAKSEIGSRMRVVKEEGRDQWSWKRELVGHFGNMSPGMRGSFKNPPPGQPVDQPYDTNLKTGEKVTTLDDPVSRSNFRVVVIKPEEVESTDLSDPVKARRQRYTYDKSTGKWSHVETWP</sequence>
<dbReference type="InterPro" id="IPR011989">
    <property type="entry name" value="ARM-like"/>
</dbReference>
<organism evidence="9 10">
    <name type="scientific">Hortaea werneckii EXF-2000</name>
    <dbReference type="NCBI Taxonomy" id="1157616"/>
    <lineage>
        <taxon>Eukaryota</taxon>
        <taxon>Fungi</taxon>
        <taxon>Dikarya</taxon>
        <taxon>Ascomycota</taxon>
        <taxon>Pezizomycotina</taxon>
        <taxon>Dothideomycetes</taxon>
        <taxon>Dothideomycetidae</taxon>
        <taxon>Mycosphaerellales</taxon>
        <taxon>Teratosphaeriaceae</taxon>
        <taxon>Hortaea</taxon>
    </lineage>
</organism>
<dbReference type="InterPro" id="IPR016024">
    <property type="entry name" value="ARM-type_fold"/>
</dbReference>
<dbReference type="Pfam" id="PF18051">
    <property type="entry name" value="RPN1_C"/>
    <property type="match status" value="1"/>
</dbReference>
<dbReference type="GO" id="GO:0005634">
    <property type="term" value="C:nucleus"/>
    <property type="evidence" value="ECO:0007669"/>
    <property type="project" value="TreeGrafter"/>
</dbReference>
<dbReference type="AlphaFoldDB" id="A0A1Z5SPI6"/>
<dbReference type="SUPFAM" id="SSF50475">
    <property type="entry name" value="FMN-binding split barrel"/>
    <property type="match status" value="1"/>
</dbReference>
<evidence type="ECO:0000256" key="3">
    <source>
        <dbReference type="ARBA" id="ARBA00022942"/>
    </source>
</evidence>
<dbReference type="InterPro" id="IPR041433">
    <property type="entry name" value="RPN1_C"/>
</dbReference>
<dbReference type="FunFam" id="1.25.10.10:FF:000026">
    <property type="entry name" value="26S proteasome non-ATPase regulatory subunit 2"/>
    <property type="match status" value="1"/>
</dbReference>
<gene>
    <name evidence="9" type="ORF">BTJ68_14320</name>
</gene>
<proteinExistence type="inferred from homology"/>
<dbReference type="Pfam" id="PF01851">
    <property type="entry name" value="PC_rep"/>
    <property type="match status" value="2"/>
</dbReference>
<dbReference type="InParanoid" id="A0A1Z5SPI6"/>
<dbReference type="Proteomes" id="UP000194280">
    <property type="component" value="Unassembled WGS sequence"/>
</dbReference>
<dbReference type="Pfam" id="PF17781">
    <property type="entry name" value="RPN1_RPN2_N"/>
    <property type="match status" value="1"/>
</dbReference>
<keyword evidence="3 9" id="KW-0647">Proteasome</keyword>
<feature type="compositionally biased region" description="Basic and acidic residues" evidence="5">
    <location>
        <begin position="27"/>
        <end position="38"/>
    </location>
</feature>
<feature type="domain" description="RPN1 N-terminal" evidence="7">
    <location>
        <begin position="58"/>
        <end position="358"/>
    </location>
</feature>
<feature type="compositionally biased region" description="Acidic residues" evidence="5">
    <location>
        <begin position="39"/>
        <end position="49"/>
    </location>
</feature>
<dbReference type="InterPro" id="IPR040892">
    <property type="entry name" value="RPN1_N"/>
</dbReference>
<dbReference type="InterPro" id="IPR012349">
    <property type="entry name" value="Split_barrel_FMN-bd"/>
</dbReference>
<dbReference type="InterPro" id="IPR002015">
    <property type="entry name" value="Proteasome/cyclosome_rpt"/>
</dbReference>
<dbReference type="SUPFAM" id="SSF48371">
    <property type="entry name" value="ARM repeat"/>
    <property type="match status" value="1"/>
</dbReference>
<dbReference type="OrthoDB" id="10252509at2759"/>
<keyword evidence="2" id="KW-0677">Repeat</keyword>
<dbReference type="EMBL" id="MUNK01000346">
    <property type="protein sequence ID" value="OTA22745.1"/>
    <property type="molecule type" value="Genomic_DNA"/>
</dbReference>
<feature type="domain" description="Pyridoxamine 5'-phosphate oxidase Alr4036 family FMN-binding" evidence="6">
    <location>
        <begin position="910"/>
        <end position="975"/>
    </location>
</feature>
<feature type="region of interest" description="Disordered" evidence="5">
    <location>
        <begin position="1078"/>
        <end position="1112"/>
    </location>
</feature>
<comment type="caution">
    <text evidence="9">The sequence shown here is derived from an EMBL/GenBank/DDBJ whole genome shotgun (WGS) entry which is preliminary data.</text>
</comment>
<comment type="similarity">
    <text evidence="1">Belongs to the proteasome subunit S2 family.</text>
</comment>
<evidence type="ECO:0000259" key="6">
    <source>
        <dbReference type="Pfam" id="PF12766"/>
    </source>
</evidence>
<feature type="region of interest" description="Disordered" evidence="5">
    <location>
        <begin position="979"/>
        <end position="998"/>
    </location>
</feature>
<evidence type="ECO:0000313" key="10">
    <source>
        <dbReference type="Proteomes" id="UP000194280"/>
    </source>
</evidence>
<dbReference type="VEuPathDB" id="FungiDB:BTJ68_14320"/>
<accession>A0A1Z5SPI6</accession>
<comment type="function">
    <text evidence="4">Acts as a regulatory subunit of the 26 proteasome which is involved in the ATP-dependent degradation of ubiquitinated proteins.</text>
</comment>
<name>A0A1Z5SPI6_HORWE</name>
<reference evidence="9 10" key="1">
    <citation type="submission" date="2017-01" db="EMBL/GenBank/DDBJ databases">
        <title>The recent genome duplication of the halophilic yeast Hortaea werneckii: insights from long-read sequencing.</title>
        <authorList>
            <person name="Sinha S."/>
            <person name="Flibotte S."/>
            <person name="Neira M."/>
            <person name="Lenassi M."/>
            <person name="Gostincar C."/>
            <person name="Stajich J.E."/>
            <person name="Nislow C.E."/>
        </authorList>
    </citation>
    <scope>NUCLEOTIDE SEQUENCE [LARGE SCALE GENOMIC DNA]</scope>
    <source>
        <strain evidence="9 10">EXF-2000</strain>
    </source>
</reference>
<evidence type="ECO:0000259" key="7">
    <source>
        <dbReference type="Pfam" id="PF17781"/>
    </source>
</evidence>
<evidence type="ECO:0000256" key="1">
    <source>
        <dbReference type="ARBA" id="ARBA00005460"/>
    </source>
</evidence>
<evidence type="ECO:0000256" key="2">
    <source>
        <dbReference type="ARBA" id="ARBA00022737"/>
    </source>
</evidence>
<protein>
    <submittedName>
        <fullName evidence="9">26S proteasome regulatory subunit rpn-1</fullName>
    </submittedName>
</protein>
<evidence type="ECO:0000313" key="9">
    <source>
        <dbReference type="EMBL" id="OTA22745.1"/>
    </source>
</evidence>
<dbReference type="InterPro" id="IPR024624">
    <property type="entry name" value="Pyridox_Oxase_Alr4036_FMN-bd"/>
</dbReference>
<dbReference type="Pfam" id="PF12766">
    <property type="entry name" value="Pyridox_oxase_2"/>
    <property type="match status" value="1"/>
</dbReference>
<keyword evidence="10" id="KW-1185">Reference proteome</keyword>
<feature type="compositionally biased region" description="Basic and acidic residues" evidence="5">
    <location>
        <begin position="1"/>
        <end position="20"/>
    </location>
</feature>
<dbReference type="PANTHER" id="PTHR10943">
    <property type="entry name" value="26S PROTEASOME NON-ATPASE REGULATORY SUBUNIT"/>
    <property type="match status" value="1"/>
</dbReference>
<dbReference type="GO" id="GO:0043161">
    <property type="term" value="P:proteasome-mediated ubiquitin-dependent protein catabolic process"/>
    <property type="evidence" value="ECO:0007669"/>
    <property type="project" value="TreeGrafter"/>
</dbReference>
<dbReference type="Gene3D" id="2.30.110.10">
    <property type="entry name" value="Electron Transport, Fmn-binding Protein, Chain A"/>
    <property type="match status" value="1"/>
</dbReference>
<dbReference type="GO" id="GO:0010181">
    <property type="term" value="F:FMN binding"/>
    <property type="evidence" value="ECO:0007669"/>
    <property type="project" value="InterPro"/>
</dbReference>
<dbReference type="STRING" id="1157616.A0A1Z5SPI6"/>